<name>A0A3B0RDV0_9ZZZZ</name>
<dbReference type="FunFam" id="3.40.50.300:FF:000057">
    <property type="entry name" value="GTPase Der"/>
    <property type="match status" value="1"/>
</dbReference>
<evidence type="ECO:0000256" key="4">
    <source>
        <dbReference type="ARBA" id="ARBA00022737"/>
    </source>
</evidence>
<dbReference type="PROSITE" id="PS51712">
    <property type="entry name" value="G_ENGA"/>
    <property type="match status" value="2"/>
</dbReference>
<comment type="similarity">
    <text evidence="1">Belongs to the TRAFAC class TrmE-Era-EngA-EngB-Septin-like GTPase superfamily. EngA (Der) GTPase family.</text>
</comment>
<evidence type="ECO:0000256" key="6">
    <source>
        <dbReference type="ARBA" id="ARBA00023134"/>
    </source>
</evidence>
<dbReference type="NCBIfam" id="TIGR03594">
    <property type="entry name" value="GTPase_EngA"/>
    <property type="match status" value="1"/>
</dbReference>
<dbReference type="PANTHER" id="PTHR43834">
    <property type="entry name" value="GTPASE DER"/>
    <property type="match status" value="1"/>
</dbReference>
<feature type="domain" description="EngA-type G" evidence="8">
    <location>
        <begin position="3"/>
        <end position="167"/>
    </location>
</feature>
<evidence type="ECO:0000256" key="7">
    <source>
        <dbReference type="ARBA" id="ARBA00032345"/>
    </source>
</evidence>
<evidence type="ECO:0000256" key="5">
    <source>
        <dbReference type="ARBA" id="ARBA00022741"/>
    </source>
</evidence>
<dbReference type="FunFam" id="3.30.300.20:FF:000004">
    <property type="entry name" value="GTPase Der"/>
    <property type="match status" value="1"/>
</dbReference>
<dbReference type="InterPro" id="IPR032859">
    <property type="entry name" value="KH_dom-like"/>
</dbReference>
<dbReference type="EMBL" id="UOEC01000021">
    <property type="protein sequence ID" value="VAV87046.1"/>
    <property type="molecule type" value="Genomic_DNA"/>
</dbReference>
<dbReference type="GO" id="GO:0005525">
    <property type="term" value="F:GTP binding"/>
    <property type="evidence" value="ECO:0007669"/>
    <property type="project" value="UniProtKB-KW"/>
</dbReference>
<reference evidence="9" key="1">
    <citation type="submission" date="2018-06" db="EMBL/GenBank/DDBJ databases">
        <authorList>
            <person name="Zhirakovskaya E."/>
        </authorList>
    </citation>
    <scope>NUCLEOTIDE SEQUENCE</scope>
</reference>
<sequence length="446" mass="49700">MSLSVAIIGRPNVGKSTLFNRLVGKQLALVDDRPGVTRDRREGNARLFDLEFTIVDTAGLDDVDDKSLEGRMRQQSEIAINEAQVILFVIDARAGVMPMDKYFANLVRKQSKPVILLANKAEGKAGEAGFYESWGLGLGDPIEFSAAHGIGLDDLYENLKEHVESFVEEPEENEEDDPDKPLRLAIIGQPNAGKSTLINQLIGEDRLLTGPEAGITRDAIAIDWAYKGREIALWDTAGIRKKARVRDKLEKLSVADGLRAVKFAEVVVLLIDATVPLERQDLTIADLVVREGRALVIVINKWDLIKDKPAELKNLQLEVDRLLPQMSGVPLITMSAESGKGIGRLMPAVMDIYATWNTRITTAQLNKWLAFQVDQHPPPAPGGRRIKLRYITQTRPRPPTFALFCSRPDDLPESYKRYLINGMRVDFKMKGVPIRIHLRGGKNPYV</sequence>
<evidence type="ECO:0000313" key="9">
    <source>
        <dbReference type="EMBL" id="VAV87046.1"/>
    </source>
</evidence>
<accession>A0A3B0RDV0</accession>
<keyword evidence="5" id="KW-0547">Nucleotide-binding</keyword>
<dbReference type="Pfam" id="PF14714">
    <property type="entry name" value="KH_dom-like"/>
    <property type="match status" value="1"/>
</dbReference>
<organism evidence="9">
    <name type="scientific">hydrothermal vent metagenome</name>
    <dbReference type="NCBI Taxonomy" id="652676"/>
    <lineage>
        <taxon>unclassified sequences</taxon>
        <taxon>metagenomes</taxon>
        <taxon>ecological metagenomes</taxon>
    </lineage>
</organism>
<dbReference type="Gene3D" id="3.30.300.20">
    <property type="match status" value="1"/>
</dbReference>
<gene>
    <name evidence="9" type="ORF">MNBD_ALPHA08-213</name>
</gene>
<dbReference type="InterPro" id="IPR005225">
    <property type="entry name" value="Small_GTP-bd"/>
</dbReference>
<dbReference type="PANTHER" id="PTHR43834:SF6">
    <property type="entry name" value="GTPASE DER"/>
    <property type="match status" value="1"/>
</dbReference>
<dbReference type="AlphaFoldDB" id="A0A3B0RDV0"/>
<evidence type="ECO:0000256" key="2">
    <source>
        <dbReference type="ARBA" id="ARBA00020953"/>
    </source>
</evidence>
<dbReference type="HAMAP" id="MF_00195">
    <property type="entry name" value="GTPase_Der"/>
    <property type="match status" value="1"/>
</dbReference>
<dbReference type="PRINTS" id="PR00326">
    <property type="entry name" value="GTP1OBG"/>
</dbReference>
<dbReference type="NCBIfam" id="TIGR00231">
    <property type="entry name" value="small_GTP"/>
    <property type="match status" value="2"/>
</dbReference>
<dbReference type="Gene3D" id="3.40.50.300">
    <property type="entry name" value="P-loop containing nucleotide triphosphate hydrolases"/>
    <property type="match status" value="2"/>
</dbReference>
<keyword evidence="3" id="KW-0690">Ribosome biogenesis</keyword>
<keyword evidence="6" id="KW-0342">GTP-binding</keyword>
<dbReference type="InterPro" id="IPR027417">
    <property type="entry name" value="P-loop_NTPase"/>
</dbReference>
<protein>
    <recommendedName>
        <fullName evidence="2">GTPase Der</fullName>
    </recommendedName>
    <alternativeName>
        <fullName evidence="7">GTP-binding protein EngA</fullName>
    </alternativeName>
</protein>
<dbReference type="Pfam" id="PF01926">
    <property type="entry name" value="MMR_HSR1"/>
    <property type="match status" value="2"/>
</dbReference>
<dbReference type="InterPro" id="IPR016484">
    <property type="entry name" value="GTPase_Der"/>
</dbReference>
<evidence type="ECO:0000256" key="1">
    <source>
        <dbReference type="ARBA" id="ARBA00008279"/>
    </source>
</evidence>
<evidence type="ECO:0000256" key="3">
    <source>
        <dbReference type="ARBA" id="ARBA00022517"/>
    </source>
</evidence>
<evidence type="ECO:0000259" key="8">
    <source>
        <dbReference type="PROSITE" id="PS51712"/>
    </source>
</evidence>
<dbReference type="InterPro" id="IPR006073">
    <property type="entry name" value="GTP-bd"/>
</dbReference>
<feature type="domain" description="EngA-type G" evidence="8">
    <location>
        <begin position="182"/>
        <end position="357"/>
    </location>
</feature>
<dbReference type="CDD" id="cd01894">
    <property type="entry name" value="EngA1"/>
    <property type="match status" value="1"/>
</dbReference>
<dbReference type="GO" id="GO:0042254">
    <property type="term" value="P:ribosome biogenesis"/>
    <property type="evidence" value="ECO:0007669"/>
    <property type="project" value="UniProtKB-KW"/>
</dbReference>
<dbReference type="SUPFAM" id="SSF52540">
    <property type="entry name" value="P-loop containing nucleoside triphosphate hydrolases"/>
    <property type="match status" value="2"/>
</dbReference>
<keyword evidence="4" id="KW-0677">Repeat</keyword>
<dbReference type="InterPro" id="IPR015946">
    <property type="entry name" value="KH_dom-like_a/b"/>
</dbReference>
<dbReference type="InterPro" id="IPR031166">
    <property type="entry name" value="G_ENGA"/>
</dbReference>
<proteinExistence type="inferred from homology"/>
<dbReference type="PIRSF" id="PIRSF006485">
    <property type="entry name" value="GTP-binding_EngA"/>
    <property type="match status" value="1"/>
</dbReference>
<dbReference type="CDD" id="cd01895">
    <property type="entry name" value="EngA2"/>
    <property type="match status" value="1"/>
</dbReference>